<dbReference type="OrthoDB" id="289042at2"/>
<reference evidence="2 3" key="1">
    <citation type="submission" date="2018-02" db="EMBL/GenBank/DDBJ databases">
        <title>Comparative genomes isolates from brazilian mangrove.</title>
        <authorList>
            <person name="Araujo J.E."/>
            <person name="Taketani R.G."/>
            <person name="Silva M.C.P."/>
            <person name="Loureco M.V."/>
            <person name="Andreote F.D."/>
        </authorList>
    </citation>
    <scope>NUCLEOTIDE SEQUENCE [LARGE SCALE GENOMIC DNA]</scope>
    <source>
        <strain evidence="2 3">Hex-1 MGV</strain>
    </source>
</reference>
<dbReference type="RefSeq" id="WP_105328188.1">
    <property type="nucleotide sequence ID" value="NZ_PUHY01000004.1"/>
</dbReference>
<evidence type="ECO:0000256" key="1">
    <source>
        <dbReference type="SAM" id="MobiDB-lite"/>
    </source>
</evidence>
<sequence length="88" mass="9791">MPLRTLVVLLILACFTPGCRTWGWGWKSAPPVQEEPLVDDFTHSEPKSDDEDEAEPSSAFAKKNGRADDPGTGLSDRSREIERSLGYR</sequence>
<feature type="compositionally biased region" description="Basic and acidic residues" evidence="1">
    <location>
        <begin position="76"/>
        <end position="88"/>
    </location>
</feature>
<evidence type="ECO:0000313" key="3">
    <source>
        <dbReference type="Proteomes" id="UP000238322"/>
    </source>
</evidence>
<name>A0A2S8G666_9BACT</name>
<proteinExistence type="predicted"/>
<accession>A0A2S8G666</accession>
<dbReference type="AlphaFoldDB" id="A0A2S8G666"/>
<gene>
    <name evidence="2" type="ORF">C5Y83_03110</name>
</gene>
<dbReference type="EMBL" id="PUHY01000004">
    <property type="protein sequence ID" value="PQO39751.1"/>
    <property type="molecule type" value="Genomic_DNA"/>
</dbReference>
<organism evidence="2 3">
    <name type="scientific">Blastopirellula marina</name>
    <dbReference type="NCBI Taxonomy" id="124"/>
    <lineage>
        <taxon>Bacteria</taxon>
        <taxon>Pseudomonadati</taxon>
        <taxon>Planctomycetota</taxon>
        <taxon>Planctomycetia</taxon>
        <taxon>Pirellulales</taxon>
        <taxon>Pirellulaceae</taxon>
        <taxon>Blastopirellula</taxon>
    </lineage>
</organism>
<dbReference type="Proteomes" id="UP000238322">
    <property type="component" value="Unassembled WGS sequence"/>
</dbReference>
<feature type="region of interest" description="Disordered" evidence="1">
    <location>
        <begin position="35"/>
        <end position="88"/>
    </location>
</feature>
<protein>
    <submittedName>
        <fullName evidence="2">Uncharacterized protein</fullName>
    </submittedName>
</protein>
<comment type="caution">
    <text evidence="2">The sequence shown here is derived from an EMBL/GenBank/DDBJ whole genome shotgun (WGS) entry which is preliminary data.</text>
</comment>
<evidence type="ECO:0000313" key="2">
    <source>
        <dbReference type="EMBL" id="PQO39751.1"/>
    </source>
</evidence>